<dbReference type="InterPro" id="IPR005811">
    <property type="entry name" value="SUCC_ACL_C"/>
</dbReference>
<keyword evidence="2" id="KW-0547">Nucleotide-binding</keyword>
<gene>
    <name evidence="4" type="ORF">GCM10008983_06360</name>
</gene>
<dbReference type="SMART" id="SM00881">
    <property type="entry name" value="CoA_binding"/>
    <property type="match status" value="1"/>
</dbReference>
<dbReference type="NCBIfam" id="NF004230">
    <property type="entry name" value="PRK05678.1"/>
    <property type="match status" value="1"/>
</dbReference>
<sequence>MSIILDEQTRVLVQGITGNEGRFWTQHMMDCGTNVVAGVTPGKEGQMVRDVPVFHTVKRATATMDVDASLLFVPPQLAKDAVLEALNAGIKKIVVLCDGIPLHDTLQMRKSAQMAGAMVIGGNTSGIISMGKAMMGFFPYWLDRVYKPGRIGIMTRSGSLTNEVTSELVKAGFGASSLVGIGGDSVPLTRFAEVLPLFENDPDTDAVVIIGELGGTMEEEVAEAMENGIFTKPVISFLGGRTAPKGKKMGHAGAIITAGKGTVEDKIAALNEAGAYVAKKPSMVGELLKDVFVKQNN</sequence>
<accession>A0ABP3J0R3</accession>
<dbReference type="Pfam" id="PF00549">
    <property type="entry name" value="Ligase_CoA"/>
    <property type="match status" value="1"/>
</dbReference>
<dbReference type="Pfam" id="PF02629">
    <property type="entry name" value="CoA_binding"/>
    <property type="match status" value="1"/>
</dbReference>
<evidence type="ECO:0000259" key="3">
    <source>
        <dbReference type="SMART" id="SM00881"/>
    </source>
</evidence>
<dbReference type="InterPro" id="IPR005810">
    <property type="entry name" value="CoA_lig_alpha"/>
</dbReference>
<protein>
    <submittedName>
        <fullName evidence="4">CoA-binding protein</fullName>
    </submittedName>
</protein>
<dbReference type="PANTHER" id="PTHR11117:SF2">
    <property type="entry name" value="SUCCINATE--COA LIGASE [ADP_GDP-FORMING] SUBUNIT ALPHA, MITOCHONDRIAL"/>
    <property type="match status" value="1"/>
</dbReference>
<dbReference type="PANTHER" id="PTHR11117">
    <property type="entry name" value="SUCCINYL-COA LIGASE SUBUNIT ALPHA"/>
    <property type="match status" value="1"/>
</dbReference>
<reference evidence="5" key="1">
    <citation type="journal article" date="2019" name="Int. J. Syst. Evol. Microbiol.">
        <title>The Global Catalogue of Microorganisms (GCM) 10K type strain sequencing project: providing services to taxonomists for standard genome sequencing and annotation.</title>
        <authorList>
            <consortium name="The Broad Institute Genomics Platform"/>
            <consortium name="The Broad Institute Genome Sequencing Center for Infectious Disease"/>
            <person name="Wu L."/>
            <person name="Ma J."/>
        </authorList>
    </citation>
    <scope>NUCLEOTIDE SEQUENCE [LARGE SCALE GENOMIC DNA]</scope>
    <source>
        <strain evidence="5">JCM 12149</strain>
    </source>
</reference>
<dbReference type="InterPro" id="IPR003781">
    <property type="entry name" value="CoA-bd"/>
</dbReference>
<feature type="domain" description="CoA-binding" evidence="3">
    <location>
        <begin position="4"/>
        <end position="100"/>
    </location>
</feature>
<comment type="caution">
    <text evidence="4">The sequence shown here is derived from an EMBL/GenBank/DDBJ whole genome shotgun (WGS) entry which is preliminary data.</text>
</comment>
<dbReference type="SUPFAM" id="SSF52210">
    <property type="entry name" value="Succinyl-CoA synthetase domains"/>
    <property type="match status" value="1"/>
</dbReference>
<dbReference type="RefSeq" id="WP_343751118.1">
    <property type="nucleotide sequence ID" value="NZ_BAAADM010000015.1"/>
</dbReference>
<keyword evidence="1" id="KW-0436">Ligase</keyword>
<name>A0ABP3J0R3_9BACI</name>
<dbReference type="InterPro" id="IPR016102">
    <property type="entry name" value="Succinyl-CoA_synth-like"/>
</dbReference>
<dbReference type="Gene3D" id="3.40.50.261">
    <property type="entry name" value="Succinyl-CoA synthetase domains"/>
    <property type="match status" value="1"/>
</dbReference>
<dbReference type="PIRSF" id="PIRSF001553">
    <property type="entry name" value="SucCS_alpha"/>
    <property type="match status" value="1"/>
</dbReference>
<dbReference type="SUPFAM" id="SSF51735">
    <property type="entry name" value="NAD(P)-binding Rossmann-fold domains"/>
    <property type="match status" value="1"/>
</dbReference>
<evidence type="ECO:0000313" key="4">
    <source>
        <dbReference type="EMBL" id="GAA0432511.1"/>
    </source>
</evidence>
<evidence type="ECO:0000256" key="1">
    <source>
        <dbReference type="ARBA" id="ARBA00022598"/>
    </source>
</evidence>
<evidence type="ECO:0000313" key="5">
    <source>
        <dbReference type="Proteomes" id="UP001501459"/>
    </source>
</evidence>
<proteinExistence type="predicted"/>
<dbReference type="Gene3D" id="3.40.50.720">
    <property type="entry name" value="NAD(P)-binding Rossmann-like Domain"/>
    <property type="match status" value="1"/>
</dbReference>
<dbReference type="EMBL" id="BAAADM010000015">
    <property type="protein sequence ID" value="GAA0432511.1"/>
    <property type="molecule type" value="Genomic_DNA"/>
</dbReference>
<organism evidence="4 5">
    <name type="scientific">Lentibacillus halophilus</name>
    <dbReference type="NCBI Taxonomy" id="295065"/>
    <lineage>
        <taxon>Bacteria</taxon>
        <taxon>Bacillati</taxon>
        <taxon>Bacillota</taxon>
        <taxon>Bacilli</taxon>
        <taxon>Bacillales</taxon>
        <taxon>Bacillaceae</taxon>
        <taxon>Lentibacillus</taxon>
    </lineage>
</organism>
<dbReference type="Proteomes" id="UP001501459">
    <property type="component" value="Unassembled WGS sequence"/>
</dbReference>
<keyword evidence="5" id="KW-1185">Reference proteome</keyword>
<dbReference type="InterPro" id="IPR036291">
    <property type="entry name" value="NAD(P)-bd_dom_sf"/>
</dbReference>
<dbReference type="PRINTS" id="PR01798">
    <property type="entry name" value="SCOASYNTHASE"/>
</dbReference>
<evidence type="ECO:0000256" key="2">
    <source>
        <dbReference type="ARBA" id="ARBA00022741"/>
    </source>
</evidence>